<reference evidence="3" key="2">
    <citation type="submission" date="2021-09" db="EMBL/GenBank/DDBJ databases">
        <authorList>
            <person name="Gilroy R."/>
        </authorList>
    </citation>
    <scope>NUCLEOTIDE SEQUENCE</scope>
    <source>
        <strain evidence="3">CHK121-7720</strain>
    </source>
</reference>
<evidence type="ECO:0000313" key="4">
    <source>
        <dbReference type="Proteomes" id="UP000757103"/>
    </source>
</evidence>
<evidence type="ECO:0000256" key="1">
    <source>
        <dbReference type="ARBA" id="ARBA00010574"/>
    </source>
</evidence>
<keyword evidence="2" id="KW-0810">Translation regulation</keyword>
<sequence length="118" mass="13450">MKEKQLIETIVEGIQEKKGKKITTVDLSDIESAAASYFVICEGQSTTQVAAIADSVREYVQQHTGIKPFGYDGYQNSQWILIDYGSILAHIFLPEYRNYYKLEQLWNDAKLAEIPDVE</sequence>
<dbReference type="Pfam" id="PF02410">
    <property type="entry name" value="RsfS"/>
    <property type="match status" value="1"/>
</dbReference>
<comment type="subunit">
    <text evidence="2">Interacts with ribosomal protein uL14 (rplN).</text>
</comment>
<keyword evidence="2" id="KW-0963">Cytoplasm</keyword>
<dbReference type="InterPro" id="IPR004394">
    <property type="entry name" value="Iojap/RsfS/C7orf30"/>
</dbReference>
<protein>
    <recommendedName>
        <fullName evidence="2">Ribosomal silencing factor RsfS</fullName>
    </recommendedName>
</protein>
<proteinExistence type="inferred from homology"/>
<dbReference type="HAMAP" id="MF_01477">
    <property type="entry name" value="Iojap_RsfS"/>
    <property type="match status" value="1"/>
</dbReference>
<dbReference type="SUPFAM" id="SSF81301">
    <property type="entry name" value="Nucleotidyltransferase"/>
    <property type="match status" value="1"/>
</dbReference>
<keyword evidence="2" id="KW-0678">Repressor</keyword>
<dbReference type="InterPro" id="IPR043519">
    <property type="entry name" value="NT_sf"/>
</dbReference>
<dbReference type="GO" id="GO:0090071">
    <property type="term" value="P:negative regulation of ribosome biogenesis"/>
    <property type="evidence" value="ECO:0007669"/>
    <property type="project" value="UniProtKB-UniRule"/>
</dbReference>
<comment type="function">
    <text evidence="2">Functions as a ribosomal silencing factor. Interacts with ribosomal protein uL14 (rplN), blocking formation of intersubunit bridge B8. Prevents association of the 30S and 50S ribosomal subunits and the formation of functional ribosomes, thus repressing translation.</text>
</comment>
<comment type="subcellular location">
    <subcellularLocation>
        <location evidence="2">Cytoplasm</location>
    </subcellularLocation>
</comment>
<dbReference type="GO" id="GO:0042256">
    <property type="term" value="P:cytosolic ribosome assembly"/>
    <property type="evidence" value="ECO:0007669"/>
    <property type="project" value="UniProtKB-UniRule"/>
</dbReference>
<name>A0A921MS26_9BACT</name>
<evidence type="ECO:0000256" key="2">
    <source>
        <dbReference type="HAMAP-Rule" id="MF_01477"/>
    </source>
</evidence>
<comment type="caution">
    <text evidence="3">The sequence shown here is derived from an EMBL/GenBank/DDBJ whole genome shotgun (WGS) entry which is preliminary data.</text>
</comment>
<organism evidence="3 4">
    <name type="scientific">Barnesiella viscericola</name>
    <dbReference type="NCBI Taxonomy" id="397865"/>
    <lineage>
        <taxon>Bacteria</taxon>
        <taxon>Pseudomonadati</taxon>
        <taxon>Bacteroidota</taxon>
        <taxon>Bacteroidia</taxon>
        <taxon>Bacteroidales</taxon>
        <taxon>Barnesiellaceae</taxon>
        <taxon>Barnesiella</taxon>
    </lineage>
</organism>
<dbReference type="Gene3D" id="3.30.460.10">
    <property type="entry name" value="Beta Polymerase, domain 2"/>
    <property type="match status" value="1"/>
</dbReference>
<dbReference type="GO" id="GO:0017148">
    <property type="term" value="P:negative regulation of translation"/>
    <property type="evidence" value="ECO:0007669"/>
    <property type="project" value="UniProtKB-UniRule"/>
</dbReference>
<gene>
    <name evidence="2 3" type="primary">rsfS</name>
    <name evidence="3" type="ORF">K8U91_06620</name>
</gene>
<dbReference type="GO" id="GO:0005737">
    <property type="term" value="C:cytoplasm"/>
    <property type="evidence" value="ECO:0007669"/>
    <property type="project" value="UniProtKB-SubCell"/>
</dbReference>
<reference evidence="3" key="1">
    <citation type="journal article" date="2021" name="PeerJ">
        <title>Extensive microbial diversity within the chicken gut microbiome revealed by metagenomics and culture.</title>
        <authorList>
            <person name="Gilroy R."/>
            <person name="Ravi A."/>
            <person name="Getino M."/>
            <person name="Pursley I."/>
            <person name="Horton D.L."/>
            <person name="Alikhan N.F."/>
            <person name="Baker D."/>
            <person name="Gharbi K."/>
            <person name="Hall N."/>
            <person name="Watson M."/>
            <person name="Adriaenssens E.M."/>
            <person name="Foster-Nyarko E."/>
            <person name="Jarju S."/>
            <person name="Secka A."/>
            <person name="Antonio M."/>
            <person name="Oren A."/>
            <person name="Chaudhuri R.R."/>
            <person name="La Ragione R."/>
            <person name="Hildebrand F."/>
            <person name="Pallen M.J."/>
        </authorList>
    </citation>
    <scope>NUCLEOTIDE SEQUENCE</scope>
    <source>
        <strain evidence="3">CHK121-7720</strain>
    </source>
</reference>
<dbReference type="Proteomes" id="UP000757103">
    <property type="component" value="Unassembled WGS sequence"/>
</dbReference>
<dbReference type="AlphaFoldDB" id="A0A921MS26"/>
<comment type="similarity">
    <text evidence="1 2">Belongs to the Iojap/RsfS family.</text>
</comment>
<dbReference type="RefSeq" id="WP_273306174.1">
    <property type="nucleotide sequence ID" value="NZ_DYUD01000022.1"/>
</dbReference>
<accession>A0A921MS26</accession>
<evidence type="ECO:0000313" key="3">
    <source>
        <dbReference type="EMBL" id="HJG89126.1"/>
    </source>
</evidence>
<dbReference type="PANTHER" id="PTHR21043:SF0">
    <property type="entry name" value="MITOCHONDRIAL ASSEMBLY OF RIBOSOMAL LARGE SUBUNIT PROTEIN 1"/>
    <property type="match status" value="1"/>
</dbReference>
<dbReference type="NCBIfam" id="TIGR00090">
    <property type="entry name" value="rsfS_iojap_ybeB"/>
    <property type="match status" value="1"/>
</dbReference>
<dbReference type="EMBL" id="DYUD01000022">
    <property type="protein sequence ID" value="HJG89126.1"/>
    <property type="molecule type" value="Genomic_DNA"/>
</dbReference>
<dbReference type="PANTHER" id="PTHR21043">
    <property type="entry name" value="IOJAP SUPERFAMILY ORTHOLOG"/>
    <property type="match status" value="1"/>
</dbReference>
<dbReference type="GO" id="GO:0043023">
    <property type="term" value="F:ribosomal large subunit binding"/>
    <property type="evidence" value="ECO:0007669"/>
    <property type="project" value="TreeGrafter"/>
</dbReference>